<gene>
    <name evidence="2" type="ORF">FNQ90_09620</name>
</gene>
<name>A0A7W3TCP1_9ACTN</name>
<dbReference type="Proteomes" id="UP000538929">
    <property type="component" value="Unassembled WGS sequence"/>
</dbReference>
<dbReference type="InterPro" id="IPR041657">
    <property type="entry name" value="HTH_17"/>
</dbReference>
<dbReference type="GO" id="GO:0003677">
    <property type="term" value="F:DNA binding"/>
    <property type="evidence" value="ECO:0007669"/>
    <property type="project" value="InterPro"/>
</dbReference>
<dbReference type="RefSeq" id="WP_182605988.1">
    <property type="nucleotide sequence ID" value="NZ_VKHT01000222.1"/>
</dbReference>
<evidence type="ECO:0000313" key="3">
    <source>
        <dbReference type="Proteomes" id="UP000538929"/>
    </source>
</evidence>
<protein>
    <submittedName>
        <fullName evidence="2">Helix-turn-helix domain-containing protein</fullName>
    </submittedName>
</protein>
<dbReference type="EMBL" id="VKHT01000222">
    <property type="protein sequence ID" value="MBB0244357.1"/>
    <property type="molecule type" value="Genomic_DNA"/>
</dbReference>
<proteinExistence type="predicted"/>
<sequence length="70" mass="7858">MSVTLAASTERLLYRPEEAAAALGISRSLIYEEIRLGRLKTVRIGRRRLVPPEYVTQYIELLKREAGAAA</sequence>
<dbReference type="NCBIfam" id="TIGR01764">
    <property type="entry name" value="excise"/>
    <property type="match status" value="1"/>
</dbReference>
<comment type="caution">
    <text evidence="2">The sequence shown here is derived from an EMBL/GenBank/DDBJ whole genome shotgun (WGS) entry which is preliminary data.</text>
</comment>
<keyword evidence="3" id="KW-1185">Reference proteome</keyword>
<evidence type="ECO:0000313" key="2">
    <source>
        <dbReference type="EMBL" id="MBB0244357.1"/>
    </source>
</evidence>
<dbReference type="InterPro" id="IPR010093">
    <property type="entry name" value="SinI_DNA-bd"/>
</dbReference>
<organism evidence="2 3">
    <name type="scientific">Streptomyces alkaliphilus</name>
    <dbReference type="NCBI Taxonomy" id="1472722"/>
    <lineage>
        <taxon>Bacteria</taxon>
        <taxon>Bacillati</taxon>
        <taxon>Actinomycetota</taxon>
        <taxon>Actinomycetes</taxon>
        <taxon>Kitasatosporales</taxon>
        <taxon>Streptomycetaceae</taxon>
        <taxon>Streptomyces</taxon>
    </lineage>
</organism>
<evidence type="ECO:0000259" key="1">
    <source>
        <dbReference type="Pfam" id="PF12728"/>
    </source>
</evidence>
<reference evidence="3" key="1">
    <citation type="submission" date="2019-10" db="EMBL/GenBank/DDBJ databases">
        <title>Streptomyces sp. nov., a novel actinobacterium isolated from alkaline environment.</title>
        <authorList>
            <person name="Golinska P."/>
        </authorList>
    </citation>
    <scope>NUCLEOTIDE SEQUENCE [LARGE SCALE GENOMIC DNA]</scope>
    <source>
        <strain evidence="3">DSM 42118</strain>
    </source>
</reference>
<dbReference type="Pfam" id="PF12728">
    <property type="entry name" value="HTH_17"/>
    <property type="match status" value="1"/>
</dbReference>
<dbReference type="AlphaFoldDB" id="A0A7W3TCP1"/>
<accession>A0A7W3TCP1</accession>
<feature type="domain" description="Helix-turn-helix" evidence="1">
    <location>
        <begin position="13"/>
        <end position="60"/>
    </location>
</feature>